<dbReference type="AlphaFoldDB" id="A0A563F098"/>
<evidence type="ECO:0000256" key="4">
    <source>
        <dbReference type="ARBA" id="ARBA00022729"/>
    </source>
</evidence>
<keyword evidence="10" id="KW-1185">Reference proteome</keyword>
<keyword evidence="4 7" id="KW-0732">Signal</keyword>
<dbReference type="GO" id="GO:0006508">
    <property type="term" value="P:proteolysis"/>
    <property type="evidence" value="ECO:0007669"/>
    <property type="project" value="UniProtKB-KW"/>
</dbReference>
<evidence type="ECO:0000256" key="3">
    <source>
        <dbReference type="ARBA" id="ARBA00022525"/>
    </source>
</evidence>
<dbReference type="GO" id="GO:0004252">
    <property type="term" value="F:serine-type endopeptidase activity"/>
    <property type="evidence" value="ECO:0007669"/>
    <property type="project" value="InterPro"/>
</dbReference>
<dbReference type="PROSITE" id="PS50240">
    <property type="entry name" value="TRYPSIN_DOM"/>
    <property type="match status" value="1"/>
</dbReference>
<dbReference type="GO" id="GO:0005576">
    <property type="term" value="C:extracellular region"/>
    <property type="evidence" value="ECO:0007669"/>
    <property type="project" value="UniProtKB-SubCell"/>
</dbReference>
<dbReference type="Gene3D" id="2.40.10.10">
    <property type="entry name" value="Trypsin-like serine proteases"/>
    <property type="match status" value="1"/>
</dbReference>
<keyword evidence="3" id="KW-0964">Secreted</keyword>
<comment type="subcellular location">
    <subcellularLocation>
        <location evidence="1">Secreted</location>
    </subcellularLocation>
</comment>
<organism evidence="9 10">
    <name type="scientific">Lentzea tibetensis</name>
    <dbReference type="NCBI Taxonomy" id="2591470"/>
    <lineage>
        <taxon>Bacteria</taxon>
        <taxon>Bacillati</taxon>
        <taxon>Actinomycetota</taxon>
        <taxon>Actinomycetes</taxon>
        <taxon>Pseudonocardiales</taxon>
        <taxon>Pseudonocardiaceae</taxon>
        <taxon>Lentzea</taxon>
    </lineage>
</organism>
<dbReference type="InterPro" id="IPR009003">
    <property type="entry name" value="Peptidase_S1_PA"/>
</dbReference>
<evidence type="ECO:0000256" key="7">
    <source>
        <dbReference type="SAM" id="SignalP"/>
    </source>
</evidence>
<dbReference type="SUPFAM" id="SSF50494">
    <property type="entry name" value="Trypsin-like serine proteases"/>
    <property type="match status" value="1"/>
</dbReference>
<accession>A0A563F098</accession>
<comment type="similarity">
    <text evidence="2">Belongs to the peptidase S1 family.</text>
</comment>
<evidence type="ECO:0000313" key="9">
    <source>
        <dbReference type="EMBL" id="TWP53313.1"/>
    </source>
</evidence>
<dbReference type="InterPro" id="IPR033116">
    <property type="entry name" value="TRYPSIN_SER"/>
</dbReference>
<gene>
    <name evidence="9" type="ORF">FKR81_04910</name>
</gene>
<keyword evidence="5" id="KW-1015">Disulfide bond</keyword>
<feature type="domain" description="Peptidase S1" evidence="8">
    <location>
        <begin position="33"/>
        <end position="269"/>
    </location>
</feature>
<dbReference type="FunFam" id="2.40.10.10:FF:000054">
    <property type="entry name" value="Complement C1r subcomponent"/>
    <property type="match status" value="1"/>
</dbReference>
<name>A0A563F098_9PSEU</name>
<dbReference type="EMBL" id="VOBR01000003">
    <property type="protein sequence ID" value="TWP53313.1"/>
    <property type="molecule type" value="Genomic_DNA"/>
</dbReference>
<dbReference type="InterPro" id="IPR050430">
    <property type="entry name" value="Peptidase_S1"/>
</dbReference>
<dbReference type="RefSeq" id="WP_146349724.1">
    <property type="nucleotide sequence ID" value="NZ_VOBR01000003.1"/>
</dbReference>
<dbReference type="Proteomes" id="UP000316639">
    <property type="component" value="Unassembled WGS sequence"/>
</dbReference>
<reference evidence="9 10" key="1">
    <citation type="submission" date="2019-07" db="EMBL/GenBank/DDBJ databases">
        <title>Lentzea xizangensis sp. nov., isolated from Qinghai-Tibetan Plateau Soils.</title>
        <authorList>
            <person name="Huang J."/>
        </authorList>
    </citation>
    <scope>NUCLEOTIDE SEQUENCE [LARGE SCALE GENOMIC DNA]</scope>
    <source>
        <strain evidence="9 10">FXJ1.1311</strain>
    </source>
</reference>
<evidence type="ECO:0000256" key="1">
    <source>
        <dbReference type="ARBA" id="ARBA00004613"/>
    </source>
</evidence>
<dbReference type="PROSITE" id="PS00135">
    <property type="entry name" value="TRYPSIN_SER"/>
    <property type="match status" value="1"/>
</dbReference>
<dbReference type="InterPro" id="IPR001254">
    <property type="entry name" value="Trypsin_dom"/>
</dbReference>
<feature type="chain" id="PRO_5022204504" evidence="7">
    <location>
        <begin position="23"/>
        <end position="270"/>
    </location>
</feature>
<keyword evidence="9" id="KW-0645">Protease</keyword>
<evidence type="ECO:0000259" key="8">
    <source>
        <dbReference type="PROSITE" id="PS50240"/>
    </source>
</evidence>
<keyword evidence="6" id="KW-0325">Glycoprotein</keyword>
<dbReference type="OrthoDB" id="1496095at2"/>
<feature type="signal peptide" evidence="7">
    <location>
        <begin position="1"/>
        <end position="22"/>
    </location>
</feature>
<evidence type="ECO:0000256" key="2">
    <source>
        <dbReference type="ARBA" id="ARBA00007664"/>
    </source>
</evidence>
<dbReference type="InterPro" id="IPR001314">
    <property type="entry name" value="Peptidase_S1A"/>
</dbReference>
<evidence type="ECO:0000313" key="10">
    <source>
        <dbReference type="Proteomes" id="UP000316639"/>
    </source>
</evidence>
<keyword evidence="9" id="KW-0378">Hydrolase</keyword>
<proteinExistence type="inferred from homology"/>
<evidence type="ECO:0000256" key="6">
    <source>
        <dbReference type="ARBA" id="ARBA00023180"/>
    </source>
</evidence>
<comment type="caution">
    <text evidence="9">The sequence shown here is derived from an EMBL/GenBank/DDBJ whole genome shotgun (WGS) entry which is preliminary data.</text>
</comment>
<dbReference type="PRINTS" id="PR00722">
    <property type="entry name" value="CHYMOTRYPSIN"/>
</dbReference>
<dbReference type="PANTHER" id="PTHR24276">
    <property type="entry name" value="POLYSERASE-RELATED"/>
    <property type="match status" value="1"/>
</dbReference>
<dbReference type="CDD" id="cd00190">
    <property type="entry name" value="Tryp_SPc"/>
    <property type="match status" value="1"/>
</dbReference>
<dbReference type="InterPro" id="IPR043504">
    <property type="entry name" value="Peptidase_S1_PA_chymotrypsin"/>
</dbReference>
<sequence length="270" mass="28130">MLLRSGIALAAVLLGLTGTAVADPGDGDVSTQVVGGTRASTKDNPFAVFMVFTGKITPICGGSIVAPNKILTAAQCVDEGVTGPKPVPPGSRQIVAGRDDFRSTTGTVANITKIVLHEKYDGISFDFAVLTLDRKLTQKPIQLAGALDSGLYKPGKNATVLGWGDTTEDGETSQFLLKASIPILHDADCTKFWGKDDEGVDIYDKKSMMCAAHKGGKIDACQGDSGGPFVAGGKLIGTVQSGIGCARPNSPAIYGRVSTVNAWVKQQILY</sequence>
<evidence type="ECO:0000256" key="5">
    <source>
        <dbReference type="ARBA" id="ARBA00023157"/>
    </source>
</evidence>
<dbReference type="Pfam" id="PF00089">
    <property type="entry name" value="Trypsin"/>
    <property type="match status" value="1"/>
</dbReference>
<protein>
    <submittedName>
        <fullName evidence="9">Serine protease</fullName>
    </submittedName>
</protein>
<dbReference type="PANTHER" id="PTHR24276:SF91">
    <property type="entry name" value="AT26814P-RELATED"/>
    <property type="match status" value="1"/>
</dbReference>
<dbReference type="SMART" id="SM00020">
    <property type="entry name" value="Tryp_SPc"/>
    <property type="match status" value="1"/>
</dbReference>